<sequence>MMRKQNYFFLYCGLILLASEIWKQWCITFVLNNGIYNWWYFPFQLCSIPMYICLILPWVRSLRIHRTLLAFLMDFGLLGGIFAFFDTSGMHYGYAPLTVHSFAWHFCLIGIGLAAGYVRKKNNDASSYLGAAVCYLTCCLIATGLNLFLHQYGSINMFYISPYYDMTQKIFCQIAETIGNTGGILTYIGASLTGGYVIHQLGSF</sequence>
<keyword evidence="1" id="KW-0472">Membrane</keyword>
<gene>
    <name evidence="2" type="ORF">H9873_03080</name>
</gene>
<dbReference type="EMBL" id="DXGF01000056">
    <property type="protein sequence ID" value="HIW83289.1"/>
    <property type="molecule type" value="Genomic_DNA"/>
</dbReference>
<feature type="transmembrane region" description="Helical" evidence="1">
    <location>
        <begin position="39"/>
        <end position="59"/>
    </location>
</feature>
<evidence type="ECO:0000313" key="3">
    <source>
        <dbReference type="Proteomes" id="UP000824263"/>
    </source>
</evidence>
<feature type="transmembrane region" description="Helical" evidence="1">
    <location>
        <begin position="128"/>
        <end position="149"/>
    </location>
</feature>
<reference evidence="2" key="2">
    <citation type="submission" date="2021-04" db="EMBL/GenBank/DDBJ databases">
        <authorList>
            <person name="Gilroy R."/>
        </authorList>
    </citation>
    <scope>NUCLEOTIDE SEQUENCE</scope>
    <source>
        <strain evidence="2">ChiSxjej1B13-11762</strain>
    </source>
</reference>
<proteinExistence type="predicted"/>
<accession>A0A9D1R972</accession>
<reference evidence="2" key="1">
    <citation type="journal article" date="2021" name="PeerJ">
        <title>Extensive microbial diversity within the chicken gut microbiome revealed by metagenomics and culture.</title>
        <authorList>
            <person name="Gilroy R."/>
            <person name="Ravi A."/>
            <person name="Getino M."/>
            <person name="Pursley I."/>
            <person name="Horton D.L."/>
            <person name="Alikhan N.F."/>
            <person name="Baker D."/>
            <person name="Gharbi K."/>
            <person name="Hall N."/>
            <person name="Watson M."/>
            <person name="Adriaenssens E.M."/>
            <person name="Foster-Nyarko E."/>
            <person name="Jarju S."/>
            <person name="Secka A."/>
            <person name="Antonio M."/>
            <person name="Oren A."/>
            <person name="Chaudhuri R.R."/>
            <person name="La Ragione R."/>
            <person name="Hildebrand F."/>
            <person name="Pallen M.J."/>
        </authorList>
    </citation>
    <scope>NUCLEOTIDE SEQUENCE</scope>
    <source>
        <strain evidence="2">ChiSxjej1B13-11762</strain>
    </source>
</reference>
<keyword evidence="1" id="KW-0812">Transmembrane</keyword>
<evidence type="ECO:0000313" key="2">
    <source>
        <dbReference type="EMBL" id="HIW83289.1"/>
    </source>
</evidence>
<protein>
    <submittedName>
        <fullName evidence="2">YwaF family protein</fullName>
    </submittedName>
</protein>
<feature type="transmembrane region" description="Helical" evidence="1">
    <location>
        <begin position="68"/>
        <end position="85"/>
    </location>
</feature>
<organism evidence="2 3">
    <name type="scientific">Candidatus Dorea gallistercoris</name>
    <dbReference type="NCBI Taxonomy" id="2838542"/>
    <lineage>
        <taxon>Bacteria</taxon>
        <taxon>Bacillati</taxon>
        <taxon>Bacillota</taxon>
        <taxon>Clostridia</taxon>
        <taxon>Lachnospirales</taxon>
        <taxon>Lachnospiraceae</taxon>
        <taxon>Dorea</taxon>
    </lineage>
</organism>
<dbReference type="AlphaFoldDB" id="A0A9D1R972"/>
<keyword evidence="1" id="KW-1133">Transmembrane helix</keyword>
<feature type="transmembrane region" description="Helical" evidence="1">
    <location>
        <begin position="97"/>
        <end position="116"/>
    </location>
</feature>
<name>A0A9D1R972_9FIRM</name>
<dbReference type="Pfam" id="PF14808">
    <property type="entry name" value="TMEM164"/>
    <property type="match status" value="1"/>
</dbReference>
<comment type="caution">
    <text evidence="2">The sequence shown here is derived from an EMBL/GenBank/DDBJ whole genome shotgun (WGS) entry which is preliminary data.</text>
</comment>
<dbReference type="Proteomes" id="UP000824263">
    <property type="component" value="Unassembled WGS sequence"/>
</dbReference>
<evidence type="ECO:0000256" key="1">
    <source>
        <dbReference type="SAM" id="Phobius"/>
    </source>
</evidence>